<dbReference type="PROSITE" id="PS51671">
    <property type="entry name" value="ACT"/>
    <property type="match status" value="4"/>
</dbReference>
<dbReference type="PANTHER" id="PTHR21499:SF3">
    <property type="entry name" value="ASPARTOKINASE"/>
    <property type="match status" value="1"/>
</dbReference>
<dbReference type="GO" id="GO:0009088">
    <property type="term" value="P:threonine biosynthetic process"/>
    <property type="evidence" value="ECO:0007669"/>
    <property type="project" value="UniProtKB-UniPathway"/>
</dbReference>
<dbReference type="InterPro" id="IPR005260">
    <property type="entry name" value="Asp_kin_monofn"/>
</dbReference>
<feature type="domain" description="ACT" evidence="15">
    <location>
        <begin position="343"/>
        <end position="415"/>
    </location>
</feature>
<comment type="pathway">
    <text evidence="1 14">Amino-acid biosynthesis; L-lysine biosynthesis via DAP pathway; (S)-tetrahydrodipicolinate from L-aspartate: step 1/4.</text>
</comment>
<protein>
    <recommendedName>
        <fullName evidence="5">aspartate kinase</fullName>
        <ecNumber evidence="5">2.7.2.4</ecNumber>
    </recommendedName>
</protein>
<evidence type="ECO:0000256" key="7">
    <source>
        <dbReference type="ARBA" id="ARBA00022679"/>
    </source>
</evidence>
<dbReference type="UniPathway" id="UPA00051">
    <property type="reaction ID" value="UER00462"/>
</dbReference>
<dbReference type="PANTHER" id="PTHR21499">
    <property type="entry name" value="ASPARTATE KINASE"/>
    <property type="match status" value="1"/>
</dbReference>
<comment type="caution">
    <text evidence="16">The sequence shown here is derived from an EMBL/GenBank/DDBJ whole genome shotgun (WGS) entry which is preliminary data.</text>
</comment>
<dbReference type="NCBIfam" id="TIGR00657">
    <property type="entry name" value="asp_kinases"/>
    <property type="match status" value="1"/>
</dbReference>
<dbReference type="NCBIfam" id="NF005154">
    <property type="entry name" value="PRK06635.1-2"/>
    <property type="match status" value="1"/>
</dbReference>
<organism evidence="16 17">
    <name type="scientific">Bremerella alba</name>
    <dbReference type="NCBI Taxonomy" id="980252"/>
    <lineage>
        <taxon>Bacteria</taxon>
        <taxon>Pseudomonadati</taxon>
        <taxon>Planctomycetota</taxon>
        <taxon>Planctomycetia</taxon>
        <taxon>Pirellulales</taxon>
        <taxon>Pirellulaceae</taxon>
        <taxon>Bremerella</taxon>
    </lineage>
</organism>
<comment type="similarity">
    <text evidence="4">Belongs to the aspartokinase family.</text>
</comment>
<keyword evidence="12" id="KW-0457">Lysine biosynthesis</keyword>
<evidence type="ECO:0000256" key="10">
    <source>
        <dbReference type="ARBA" id="ARBA00022777"/>
    </source>
</evidence>
<keyword evidence="11" id="KW-0067">ATP-binding</keyword>
<sequence length="593" mass="63387">MSLIVQKFGGTSVADCEKIVSAARKAIRAQREGHQVVMVVSAMGKNTDVLVDLAQQVSDSPPAREMDMLLSTGEQVSVALMAMAIDALGSKAVSLTGAQIGIRTDSTHTKARIRSIETSRVKQLLDDGNIVIAAGFQGIDENLNITTLGRGGSDTTAVALAAVLDADTCEIYTDVDGVYTTDPRVLPDARRVPQIAYDEMLELASLGAGVMHSRSVEFAKKFGVPIHVRSSFTDVPGTLIVHDPESRTRPVSGAAITKKEARITLEGIPDEPGISLELFSRIAAKAISVDMIVQNISKDGKANISFTVPQNELKVTLDAVKQASEILRPENVTFDEHVSKVSVVGLGMATLPGVADKMFHVLSEEGINIQAISTSEIKISVLVSQSDAQRALQAVHNGFQLDVTPEDSPAEISSVRVRDVTDPAIVVQRLREMEDLAIDNIELDRSQSLLLVRRVPDRPGIASQVLNAVASKGINIDVIIQNVGRDDSANVSFTCPVGDYEKAYAALEEVVKEIGAGEVEGNREAAKLSVSGIGLRSHTGVGVRMFKALSNANINVDLISTSEVRVNVIVDEHEGEPGLKALEEAFHDVLLDT</sequence>
<dbReference type="FunFam" id="3.30.2130.10:FF:000001">
    <property type="entry name" value="Bifunctional aspartokinase/homoserine dehydrogenase"/>
    <property type="match status" value="1"/>
</dbReference>
<evidence type="ECO:0000256" key="13">
    <source>
        <dbReference type="ARBA" id="ARBA00047872"/>
    </source>
</evidence>
<proteinExistence type="inferred from homology"/>
<evidence type="ECO:0000256" key="14">
    <source>
        <dbReference type="RuleBase" id="RU004249"/>
    </source>
</evidence>
<keyword evidence="17" id="KW-1185">Reference proteome</keyword>
<keyword evidence="6 14" id="KW-0028">Amino-acid biosynthesis</keyword>
<dbReference type="GO" id="GO:0005524">
    <property type="term" value="F:ATP binding"/>
    <property type="evidence" value="ECO:0007669"/>
    <property type="project" value="UniProtKB-KW"/>
</dbReference>
<feature type="domain" description="ACT" evidence="15">
    <location>
        <begin position="263"/>
        <end position="334"/>
    </location>
</feature>
<evidence type="ECO:0000256" key="9">
    <source>
        <dbReference type="ARBA" id="ARBA00022741"/>
    </source>
</evidence>
<dbReference type="InterPro" id="IPR041740">
    <property type="entry name" value="AKii-LysC-BS"/>
</dbReference>
<dbReference type="GO" id="GO:0009090">
    <property type="term" value="P:homoserine biosynthetic process"/>
    <property type="evidence" value="ECO:0007669"/>
    <property type="project" value="TreeGrafter"/>
</dbReference>
<dbReference type="Pfam" id="PF00696">
    <property type="entry name" value="AA_kinase"/>
    <property type="match status" value="1"/>
</dbReference>
<reference evidence="16 17" key="1">
    <citation type="submission" date="2020-05" db="EMBL/GenBank/DDBJ databases">
        <title>Bremerella alba sp. nov., a novel planctomycete isolated from the surface of the macroalga Fucus spiralis.</title>
        <authorList>
            <person name="Godinho O."/>
            <person name="Botelho R."/>
            <person name="Albuquerque L."/>
            <person name="Wiegand S."/>
            <person name="Da Costa M.S."/>
            <person name="Lobo-Da-Cunha A."/>
            <person name="Jogler C."/>
            <person name="Lage O.M."/>
        </authorList>
    </citation>
    <scope>NUCLEOTIDE SEQUENCE [LARGE SCALE GENOMIC DNA]</scope>
    <source>
        <strain evidence="16 17">FF15</strain>
    </source>
</reference>
<evidence type="ECO:0000256" key="5">
    <source>
        <dbReference type="ARBA" id="ARBA00013059"/>
    </source>
</evidence>
<comment type="pathway">
    <text evidence="2 14">Amino-acid biosynthesis; L-methionine biosynthesis via de novo pathway; L-homoserine from L-aspartate: step 1/3.</text>
</comment>
<dbReference type="NCBIfam" id="NF005656">
    <property type="entry name" value="PRK07431.1"/>
    <property type="match status" value="1"/>
</dbReference>
<dbReference type="InterPro" id="IPR045865">
    <property type="entry name" value="ACT-like_dom_sf"/>
</dbReference>
<dbReference type="InterPro" id="IPR001341">
    <property type="entry name" value="Asp_kinase"/>
</dbReference>
<dbReference type="GO" id="GO:0005829">
    <property type="term" value="C:cytosol"/>
    <property type="evidence" value="ECO:0007669"/>
    <property type="project" value="TreeGrafter"/>
</dbReference>
<evidence type="ECO:0000256" key="2">
    <source>
        <dbReference type="ARBA" id="ARBA00004986"/>
    </source>
</evidence>
<dbReference type="UniPathway" id="UPA00050">
    <property type="reaction ID" value="UER00461"/>
</dbReference>
<dbReference type="RefSeq" id="WP_207395195.1">
    <property type="nucleotide sequence ID" value="NZ_JABRWO010000002.1"/>
</dbReference>
<dbReference type="CDD" id="cd04936">
    <property type="entry name" value="ACT_AKii-LysC-BS-like_2"/>
    <property type="match status" value="1"/>
</dbReference>
<dbReference type="InterPro" id="IPR001048">
    <property type="entry name" value="Asp/Glu/Uridylate_kinase"/>
</dbReference>
<comment type="catalytic activity">
    <reaction evidence="13">
        <text>L-aspartate + ATP = 4-phospho-L-aspartate + ADP</text>
        <dbReference type="Rhea" id="RHEA:23776"/>
        <dbReference type="ChEBI" id="CHEBI:29991"/>
        <dbReference type="ChEBI" id="CHEBI:30616"/>
        <dbReference type="ChEBI" id="CHEBI:57535"/>
        <dbReference type="ChEBI" id="CHEBI:456216"/>
        <dbReference type="EC" id="2.7.2.4"/>
    </reaction>
</comment>
<dbReference type="AlphaFoldDB" id="A0A7V8V2E1"/>
<evidence type="ECO:0000313" key="16">
    <source>
        <dbReference type="EMBL" id="MBA2113703.1"/>
    </source>
</evidence>
<evidence type="ECO:0000256" key="11">
    <source>
        <dbReference type="ARBA" id="ARBA00022840"/>
    </source>
</evidence>
<evidence type="ECO:0000313" key="17">
    <source>
        <dbReference type="Proteomes" id="UP000551616"/>
    </source>
</evidence>
<gene>
    <name evidence="16" type="ORF">HOV93_08540</name>
</gene>
<evidence type="ECO:0000256" key="12">
    <source>
        <dbReference type="ARBA" id="ARBA00023154"/>
    </source>
</evidence>
<dbReference type="GO" id="GO:0009089">
    <property type="term" value="P:lysine biosynthetic process via diaminopimelate"/>
    <property type="evidence" value="ECO:0007669"/>
    <property type="project" value="UniProtKB-UniPathway"/>
</dbReference>
<keyword evidence="9" id="KW-0547">Nucleotide-binding</keyword>
<dbReference type="CDD" id="cd04913">
    <property type="entry name" value="ACT_AKii-LysC-BS-like_1"/>
    <property type="match status" value="2"/>
</dbReference>
<dbReference type="GO" id="GO:0004072">
    <property type="term" value="F:aspartate kinase activity"/>
    <property type="evidence" value="ECO:0007669"/>
    <property type="project" value="UniProtKB-EC"/>
</dbReference>
<name>A0A7V8V2E1_9BACT</name>
<dbReference type="CDD" id="cd04923">
    <property type="entry name" value="ACT_AK-LysC-DapG-like_2"/>
    <property type="match status" value="1"/>
</dbReference>
<evidence type="ECO:0000256" key="6">
    <source>
        <dbReference type="ARBA" id="ARBA00022605"/>
    </source>
</evidence>
<dbReference type="Pfam" id="PF01842">
    <property type="entry name" value="ACT"/>
    <property type="match status" value="1"/>
</dbReference>
<dbReference type="UniPathway" id="UPA00034">
    <property type="reaction ID" value="UER00015"/>
</dbReference>
<comment type="pathway">
    <text evidence="3 14">Amino-acid biosynthesis; L-threonine biosynthesis; L-threonine from L-aspartate: step 1/5.</text>
</comment>
<dbReference type="InterPro" id="IPR054352">
    <property type="entry name" value="ACT_Aspartokinase"/>
</dbReference>
<dbReference type="NCBIfam" id="TIGR00656">
    <property type="entry name" value="asp_kin_monofn"/>
    <property type="match status" value="1"/>
</dbReference>
<dbReference type="SUPFAM" id="SSF53633">
    <property type="entry name" value="Carbamate kinase-like"/>
    <property type="match status" value="1"/>
</dbReference>
<dbReference type="Gene3D" id="3.40.1160.10">
    <property type="entry name" value="Acetylglutamate kinase-like"/>
    <property type="match status" value="1"/>
</dbReference>
<dbReference type="InterPro" id="IPR018042">
    <property type="entry name" value="Aspartate_kinase_CS"/>
</dbReference>
<dbReference type="NCBIfam" id="NF005155">
    <property type="entry name" value="PRK06635.1-4"/>
    <property type="match status" value="1"/>
</dbReference>
<dbReference type="PROSITE" id="PS00324">
    <property type="entry name" value="ASPARTOKINASE"/>
    <property type="match status" value="1"/>
</dbReference>
<evidence type="ECO:0000256" key="8">
    <source>
        <dbReference type="ARBA" id="ARBA00022737"/>
    </source>
</evidence>
<evidence type="ECO:0000256" key="1">
    <source>
        <dbReference type="ARBA" id="ARBA00004766"/>
    </source>
</evidence>
<dbReference type="EC" id="2.7.2.4" evidence="5"/>
<dbReference type="FunFam" id="3.40.1160.10:FF:000002">
    <property type="entry name" value="Aspartokinase"/>
    <property type="match status" value="1"/>
</dbReference>
<keyword evidence="8" id="KW-0677">Repeat</keyword>
<dbReference type="Proteomes" id="UP000551616">
    <property type="component" value="Unassembled WGS sequence"/>
</dbReference>
<evidence type="ECO:0000259" key="15">
    <source>
        <dbReference type="PROSITE" id="PS51671"/>
    </source>
</evidence>
<evidence type="ECO:0000256" key="4">
    <source>
        <dbReference type="ARBA" id="ARBA00010122"/>
    </source>
</evidence>
<dbReference type="InterPro" id="IPR002912">
    <property type="entry name" value="ACT_dom"/>
</dbReference>
<accession>A0A7V8V2E1</accession>
<evidence type="ECO:0000256" key="3">
    <source>
        <dbReference type="ARBA" id="ARBA00005139"/>
    </source>
</evidence>
<feature type="domain" description="ACT" evidence="15">
    <location>
        <begin position="450"/>
        <end position="524"/>
    </location>
</feature>
<dbReference type="InterPro" id="IPR036393">
    <property type="entry name" value="AceGlu_kinase-like_sf"/>
</dbReference>
<dbReference type="Gene3D" id="3.30.2130.10">
    <property type="entry name" value="VC0802-like"/>
    <property type="match status" value="2"/>
</dbReference>
<feature type="domain" description="ACT" evidence="15">
    <location>
        <begin position="530"/>
        <end position="593"/>
    </location>
</feature>
<keyword evidence="10" id="KW-0418">Kinase</keyword>
<dbReference type="EMBL" id="JABRWO010000002">
    <property type="protein sequence ID" value="MBA2113703.1"/>
    <property type="molecule type" value="Genomic_DNA"/>
</dbReference>
<keyword evidence="7" id="KW-0808">Transferase</keyword>
<dbReference type="SUPFAM" id="SSF55021">
    <property type="entry name" value="ACT-like"/>
    <property type="match status" value="4"/>
</dbReference>
<dbReference type="Pfam" id="PF22468">
    <property type="entry name" value="ACT_9"/>
    <property type="match status" value="3"/>
</dbReference>
<dbReference type="CDD" id="cd04261">
    <property type="entry name" value="AAK_AKii-LysC-BS"/>
    <property type="match status" value="1"/>
</dbReference>